<dbReference type="Pfam" id="PF00293">
    <property type="entry name" value="NUDIX"/>
    <property type="match status" value="1"/>
</dbReference>
<sequence>MASSMERSLFFSDQFAISCGTVTIDLKKAKVLLIRMRKNGEHMLPKGRKDFGESLEATALRETYEETGVKAQLFPVTIDSQATSPQGQDRPKAITEPIAVSQRMTKGGLKIIFWYVGMADSTIPPVEGTQQEDEDFEAVWKRFDEVEAVMSWEDDRRIAMKAIVAVLRGRSATSDEA</sequence>
<dbReference type="Gene3D" id="3.90.79.10">
    <property type="entry name" value="Nucleoside Triphosphate Pyrophosphohydrolase"/>
    <property type="match status" value="1"/>
</dbReference>
<dbReference type="PANTHER" id="PTHR21340">
    <property type="entry name" value="DIADENOSINE 5,5-P1,P4-TETRAPHOSPHATE PYROPHOSPHOHYDROLASE MUTT"/>
    <property type="match status" value="1"/>
</dbReference>
<name>A0A9W8U8S1_9HYPO</name>
<dbReference type="InterPro" id="IPR015797">
    <property type="entry name" value="NUDIX_hydrolase-like_dom_sf"/>
</dbReference>
<dbReference type="GO" id="GO:0006754">
    <property type="term" value="P:ATP biosynthetic process"/>
    <property type="evidence" value="ECO:0007669"/>
    <property type="project" value="TreeGrafter"/>
</dbReference>
<dbReference type="GO" id="GO:0004081">
    <property type="term" value="F:bis(5'-nucleosyl)-tetraphosphatase (asymmetrical) activity"/>
    <property type="evidence" value="ECO:0007669"/>
    <property type="project" value="TreeGrafter"/>
</dbReference>
<reference evidence="3" key="1">
    <citation type="submission" date="2022-10" db="EMBL/GenBank/DDBJ databases">
        <title>Fusarium specimens isolated from Avocado Roots.</title>
        <authorList>
            <person name="Stajich J."/>
            <person name="Roper C."/>
            <person name="Heimlech-Rivalta G."/>
        </authorList>
    </citation>
    <scope>NUCLEOTIDE SEQUENCE</scope>
    <source>
        <strain evidence="3">CF00143</strain>
    </source>
</reference>
<organism evidence="3 4">
    <name type="scientific">Fusarium irregulare</name>
    <dbReference type="NCBI Taxonomy" id="2494466"/>
    <lineage>
        <taxon>Eukaryota</taxon>
        <taxon>Fungi</taxon>
        <taxon>Dikarya</taxon>
        <taxon>Ascomycota</taxon>
        <taxon>Pezizomycotina</taxon>
        <taxon>Sordariomycetes</taxon>
        <taxon>Hypocreomycetidae</taxon>
        <taxon>Hypocreales</taxon>
        <taxon>Nectriaceae</taxon>
        <taxon>Fusarium</taxon>
        <taxon>Fusarium incarnatum-equiseti species complex</taxon>
    </lineage>
</organism>
<keyword evidence="1" id="KW-0378">Hydrolase</keyword>
<dbReference type="PROSITE" id="PS51462">
    <property type="entry name" value="NUDIX"/>
    <property type="match status" value="1"/>
</dbReference>
<evidence type="ECO:0000256" key="1">
    <source>
        <dbReference type="ARBA" id="ARBA00022801"/>
    </source>
</evidence>
<dbReference type="GO" id="GO:0006167">
    <property type="term" value="P:AMP biosynthetic process"/>
    <property type="evidence" value="ECO:0007669"/>
    <property type="project" value="TreeGrafter"/>
</dbReference>
<evidence type="ECO:0000313" key="4">
    <source>
        <dbReference type="Proteomes" id="UP001152130"/>
    </source>
</evidence>
<feature type="domain" description="Nudix hydrolase" evidence="2">
    <location>
        <begin position="12"/>
        <end position="164"/>
    </location>
</feature>
<dbReference type="PROSITE" id="PS00893">
    <property type="entry name" value="NUDIX_BOX"/>
    <property type="match status" value="1"/>
</dbReference>
<evidence type="ECO:0000313" key="3">
    <source>
        <dbReference type="EMBL" id="KAJ4010569.1"/>
    </source>
</evidence>
<dbReference type="SUPFAM" id="SSF55811">
    <property type="entry name" value="Nudix"/>
    <property type="match status" value="1"/>
</dbReference>
<dbReference type="InterPro" id="IPR051325">
    <property type="entry name" value="Nudix_hydrolase_domain"/>
</dbReference>
<dbReference type="InterPro" id="IPR000086">
    <property type="entry name" value="NUDIX_hydrolase_dom"/>
</dbReference>
<dbReference type="PANTHER" id="PTHR21340:SF0">
    <property type="entry name" value="BIS(5'-NUCLEOSYL)-TETRAPHOSPHATASE [ASYMMETRICAL]"/>
    <property type="match status" value="1"/>
</dbReference>
<comment type="caution">
    <text evidence="3">The sequence shown here is derived from an EMBL/GenBank/DDBJ whole genome shotgun (WGS) entry which is preliminary data.</text>
</comment>
<dbReference type="InterPro" id="IPR020084">
    <property type="entry name" value="NUDIX_hydrolase_CS"/>
</dbReference>
<dbReference type="EMBL" id="JAPDHF010000012">
    <property type="protein sequence ID" value="KAJ4010569.1"/>
    <property type="molecule type" value="Genomic_DNA"/>
</dbReference>
<proteinExistence type="predicted"/>
<accession>A0A9W8U8S1</accession>
<dbReference type="AlphaFoldDB" id="A0A9W8U8S1"/>
<gene>
    <name evidence="3" type="ORF">NW766_008442</name>
</gene>
<dbReference type="Proteomes" id="UP001152130">
    <property type="component" value="Unassembled WGS sequence"/>
</dbReference>
<protein>
    <recommendedName>
        <fullName evidence="2">Nudix hydrolase domain-containing protein</fullName>
    </recommendedName>
</protein>
<dbReference type="OrthoDB" id="10259236at2759"/>
<evidence type="ECO:0000259" key="2">
    <source>
        <dbReference type="PROSITE" id="PS51462"/>
    </source>
</evidence>
<keyword evidence="4" id="KW-1185">Reference proteome</keyword>